<dbReference type="Proteomes" id="UP000282312">
    <property type="component" value="Unassembled WGS sequence"/>
</dbReference>
<protein>
    <recommendedName>
        <fullName evidence="2">DUF2264 domain-containing protein</fullName>
    </recommendedName>
</protein>
<evidence type="ECO:0000256" key="1">
    <source>
        <dbReference type="SAM" id="MobiDB-lite"/>
    </source>
</evidence>
<proteinExistence type="predicted"/>
<dbReference type="PANTHER" id="PTHR35339:SF4">
    <property type="entry name" value="LINALOOL DEHYDRATASE_ISOMERASE DOMAIN-CONTAINING PROTEIN"/>
    <property type="match status" value="1"/>
</dbReference>
<dbReference type="RefSeq" id="WP_124772931.1">
    <property type="nucleotide sequence ID" value="NZ_JBEZFR010000013.1"/>
</dbReference>
<feature type="domain" description="DUF2264" evidence="2">
    <location>
        <begin position="23"/>
        <end position="371"/>
    </location>
</feature>
<reference evidence="3 4" key="1">
    <citation type="submission" date="2018-05" db="EMBL/GenBank/DDBJ databases">
        <title>Micromonospora from Atacama Desert.</title>
        <authorList>
            <person name="Carro L."/>
            <person name="Goodfellow M."/>
            <person name="Klenk H.-P."/>
        </authorList>
    </citation>
    <scope>NUCLEOTIDE SEQUENCE [LARGE SCALE GENOMIC DNA]</scope>
    <source>
        <strain evidence="3 4">LB39</strain>
    </source>
</reference>
<evidence type="ECO:0000313" key="3">
    <source>
        <dbReference type="EMBL" id="RQX03054.1"/>
    </source>
</evidence>
<organism evidence="3 4">
    <name type="scientific">Micromonospora inaquosa</name>
    <dbReference type="NCBI Taxonomy" id="2203716"/>
    <lineage>
        <taxon>Bacteria</taxon>
        <taxon>Bacillati</taxon>
        <taxon>Actinomycetota</taxon>
        <taxon>Actinomycetes</taxon>
        <taxon>Micromonosporales</taxon>
        <taxon>Micromonosporaceae</taxon>
        <taxon>Micromonospora</taxon>
    </lineage>
</organism>
<feature type="region of interest" description="Disordered" evidence="1">
    <location>
        <begin position="658"/>
        <end position="682"/>
    </location>
</feature>
<dbReference type="Pfam" id="PF10022">
    <property type="entry name" value="DUF2264"/>
    <property type="match status" value="1"/>
</dbReference>
<evidence type="ECO:0000259" key="2">
    <source>
        <dbReference type="Pfam" id="PF10022"/>
    </source>
</evidence>
<dbReference type="AlphaFoldDB" id="A0A3N9WQG7"/>
<comment type="caution">
    <text evidence="3">The sequence shown here is derived from an EMBL/GenBank/DDBJ whole genome shotgun (WGS) entry which is preliminary data.</text>
</comment>
<dbReference type="PANTHER" id="PTHR35339">
    <property type="entry name" value="LINALOOL DEHYDRATASE_ISOMERASE DOMAIN-CONTAINING PROTEIN"/>
    <property type="match status" value="1"/>
</dbReference>
<name>A0A3N9WQG7_9ACTN</name>
<accession>A0A3N9WQG7</accession>
<evidence type="ECO:0000313" key="4">
    <source>
        <dbReference type="Proteomes" id="UP000282312"/>
    </source>
</evidence>
<dbReference type="EMBL" id="QGSZ01000198">
    <property type="protein sequence ID" value="RQX03054.1"/>
    <property type="molecule type" value="Genomic_DNA"/>
</dbReference>
<gene>
    <name evidence="3" type="ORF">DLJ59_13655</name>
</gene>
<keyword evidence="4" id="KW-1185">Reference proteome</keyword>
<dbReference type="InterPro" id="IPR016624">
    <property type="entry name" value="UCP014753"/>
</dbReference>
<sequence>MAGGTGAPGSEPDWVARAGKTWSRDDWLALADRMLAAVQPFASPGHSLIVLPGRQGGYGRAVDGLEGFARTFLLAGFRIAGAHGVGVDELVDRYAAGIAAGTDPRSTDRWVRLDEHPQAKVEAASLALVLDLTRPWIWDRLSSEVRERVVDYLAPAVGDATYPQINWVWFRLVVQTFLRSVGGPHSLDEMAEDLATHDSFARADGWMSDGSERAYDHYVGWALHLYPTLWARMVGAEDLAAGRRERDLAGLDRYLRDAVALVGSDGSPLVQGRSLIYRFAAAAPFWVGAIAGVPSVSLGQLRRAATGIVRHFVDRGAFDDRGLLTVGWHGPWPPLAQAYSGPGSPYWASKGLLGIALPADHPVWMVPEEPLPVEEWDAVRVVRAPGWLVSATRADGIVRVINHGTDHAVEGSSVGDSPLYARLGYSTATSPVLDESGWANPLDQSVALVDRRGRATHRAGMSLLTVHVDGDGVGVAGSRTLAHWVDPDPGHRDHGGGRAGTFRPAGSLTVYSLVHGPWELRLVRVDDLADDVDAAEVRLRVGGWAVAGGATAAFGGGVVSVTGAGLTSRLDGVHGGGTAGATSVPDGGPLTGGLVVPWVDHPVQPGAWVVVLAELSRDPAVTVRQGCRVALGEDAGGFHVAVVWPGGANTMTRLDRDRATSAVQRPGSSPGPIEAPDLRSKG</sequence>
<dbReference type="OrthoDB" id="9813465at2"/>
<dbReference type="InterPro" id="IPR049349">
    <property type="entry name" value="DUF2264_N"/>
</dbReference>